<dbReference type="GO" id="GO:0003700">
    <property type="term" value="F:DNA-binding transcription factor activity"/>
    <property type="evidence" value="ECO:0007669"/>
    <property type="project" value="InterPro"/>
</dbReference>
<sequence>MNDTPCKVCFLLIPGFALMSYASAVEPLRAANRLAGRTLYRWSHATLDGRPAQSSNGVTIAPDVAVGADQGIDWLFVVAAAEGAGVDSGRAMAWLRHLALRGVRLGGVSGGPFLLARAGVLAGYRCTVHWDHHAAFVERFPDLDVTRSLFEIDRGRFTCAGGIAGLDLMHALIAEAHGRALASEVSDWFLSTQVRAGSRPQRLEIAARYGIGDAKLIAVLGRMEEAIEEPVRREELAAVAGVSVRQLERLFRSKLGCTIKEQYLRLRLDRARALLTETSLSVSEVAIACGFVSASHFADAFRRRYGTSPTQARRTGVPELARP</sequence>
<evidence type="ECO:0000256" key="2">
    <source>
        <dbReference type="ARBA" id="ARBA00023125"/>
    </source>
</evidence>
<keyword evidence="2" id="KW-0238">DNA-binding</keyword>
<comment type="caution">
    <text evidence="6">The sequence shown here is derived from an EMBL/GenBank/DDBJ whole genome shotgun (WGS) entry which is preliminary data.</text>
</comment>
<dbReference type="Gene3D" id="3.40.50.880">
    <property type="match status" value="1"/>
</dbReference>
<reference evidence="6 7" key="1">
    <citation type="submission" date="2024-02" db="EMBL/GenBank/DDBJ databases">
        <title>Genome analysis and characterization of Microbaculum marinisediminis sp. nov., isolated from marine sediment.</title>
        <authorList>
            <person name="Du Z.-J."/>
            <person name="Ye Y.-Q."/>
            <person name="Zhang Z.-R."/>
            <person name="Yuan S.-M."/>
            <person name="Zhang X.-Y."/>
        </authorList>
    </citation>
    <scope>NUCLEOTIDE SEQUENCE [LARGE SCALE GENOMIC DNA]</scope>
    <source>
        <strain evidence="6 7">SDUM1044001</strain>
    </source>
</reference>
<accession>A0AAW9RTW6</accession>
<name>A0AAW9RTW6_9HYPH</name>
<protein>
    <submittedName>
        <fullName evidence="6">GlxA family transcriptional regulator</fullName>
    </submittedName>
</protein>
<dbReference type="InterPro" id="IPR009057">
    <property type="entry name" value="Homeodomain-like_sf"/>
</dbReference>
<dbReference type="PANTHER" id="PTHR43130">
    <property type="entry name" value="ARAC-FAMILY TRANSCRIPTIONAL REGULATOR"/>
    <property type="match status" value="1"/>
</dbReference>
<evidence type="ECO:0000256" key="3">
    <source>
        <dbReference type="ARBA" id="ARBA00023163"/>
    </source>
</evidence>
<dbReference type="Pfam" id="PF12833">
    <property type="entry name" value="HTH_18"/>
    <property type="match status" value="1"/>
</dbReference>
<evidence type="ECO:0000259" key="5">
    <source>
        <dbReference type="PROSITE" id="PS01124"/>
    </source>
</evidence>
<evidence type="ECO:0000313" key="6">
    <source>
        <dbReference type="EMBL" id="MEJ8570936.1"/>
    </source>
</evidence>
<feature type="chain" id="PRO_5043779546" evidence="4">
    <location>
        <begin position="25"/>
        <end position="323"/>
    </location>
</feature>
<dbReference type="InterPro" id="IPR002818">
    <property type="entry name" value="DJ-1/PfpI"/>
</dbReference>
<evidence type="ECO:0000313" key="7">
    <source>
        <dbReference type="Proteomes" id="UP001378188"/>
    </source>
</evidence>
<dbReference type="RefSeq" id="WP_340328632.1">
    <property type="nucleotide sequence ID" value="NZ_JAZHOF010000002.1"/>
</dbReference>
<dbReference type="InterPro" id="IPR020449">
    <property type="entry name" value="Tscrpt_reg_AraC-type_HTH"/>
</dbReference>
<dbReference type="InterPro" id="IPR052158">
    <property type="entry name" value="INH-QAR"/>
</dbReference>
<feature type="signal peptide" evidence="4">
    <location>
        <begin position="1"/>
        <end position="24"/>
    </location>
</feature>
<dbReference type="SMART" id="SM00342">
    <property type="entry name" value="HTH_ARAC"/>
    <property type="match status" value="1"/>
</dbReference>
<dbReference type="PRINTS" id="PR00032">
    <property type="entry name" value="HTHARAC"/>
</dbReference>
<dbReference type="Gene3D" id="1.10.10.60">
    <property type="entry name" value="Homeodomain-like"/>
    <property type="match status" value="1"/>
</dbReference>
<gene>
    <name evidence="6" type="ORF">V3328_05605</name>
</gene>
<dbReference type="PROSITE" id="PS00041">
    <property type="entry name" value="HTH_ARAC_FAMILY_1"/>
    <property type="match status" value="1"/>
</dbReference>
<keyword evidence="7" id="KW-1185">Reference proteome</keyword>
<dbReference type="Pfam" id="PF01965">
    <property type="entry name" value="DJ-1_PfpI"/>
    <property type="match status" value="1"/>
</dbReference>
<dbReference type="CDD" id="cd03136">
    <property type="entry name" value="GATase1_AraC_ArgR_like"/>
    <property type="match status" value="1"/>
</dbReference>
<dbReference type="PROSITE" id="PS01124">
    <property type="entry name" value="HTH_ARAC_FAMILY_2"/>
    <property type="match status" value="1"/>
</dbReference>
<evidence type="ECO:0000256" key="4">
    <source>
        <dbReference type="SAM" id="SignalP"/>
    </source>
</evidence>
<dbReference type="GO" id="GO:0043565">
    <property type="term" value="F:sequence-specific DNA binding"/>
    <property type="evidence" value="ECO:0007669"/>
    <property type="project" value="InterPro"/>
</dbReference>
<evidence type="ECO:0000256" key="1">
    <source>
        <dbReference type="ARBA" id="ARBA00023015"/>
    </source>
</evidence>
<dbReference type="InterPro" id="IPR018060">
    <property type="entry name" value="HTH_AraC"/>
</dbReference>
<dbReference type="PANTHER" id="PTHR43130:SF3">
    <property type="entry name" value="HTH-TYPE TRANSCRIPTIONAL REGULATOR RV1931C"/>
    <property type="match status" value="1"/>
</dbReference>
<dbReference type="SUPFAM" id="SSF46689">
    <property type="entry name" value="Homeodomain-like"/>
    <property type="match status" value="2"/>
</dbReference>
<dbReference type="AlphaFoldDB" id="A0AAW9RTW6"/>
<dbReference type="Proteomes" id="UP001378188">
    <property type="component" value="Unassembled WGS sequence"/>
</dbReference>
<keyword evidence="4" id="KW-0732">Signal</keyword>
<dbReference type="InterPro" id="IPR029062">
    <property type="entry name" value="Class_I_gatase-like"/>
</dbReference>
<keyword evidence="1" id="KW-0805">Transcription regulation</keyword>
<dbReference type="EMBL" id="JAZHOF010000002">
    <property type="protein sequence ID" value="MEJ8570936.1"/>
    <property type="molecule type" value="Genomic_DNA"/>
</dbReference>
<proteinExistence type="predicted"/>
<feature type="domain" description="HTH araC/xylS-type" evidence="5">
    <location>
        <begin position="217"/>
        <end position="315"/>
    </location>
</feature>
<dbReference type="InterPro" id="IPR018062">
    <property type="entry name" value="HTH_AraC-typ_CS"/>
</dbReference>
<keyword evidence="3" id="KW-0804">Transcription</keyword>
<dbReference type="SUPFAM" id="SSF52317">
    <property type="entry name" value="Class I glutamine amidotransferase-like"/>
    <property type="match status" value="1"/>
</dbReference>
<organism evidence="6 7">
    <name type="scientific">Microbaculum marinum</name>
    <dbReference type="NCBI Taxonomy" id="1764581"/>
    <lineage>
        <taxon>Bacteria</taxon>
        <taxon>Pseudomonadati</taxon>
        <taxon>Pseudomonadota</taxon>
        <taxon>Alphaproteobacteria</taxon>
        <taxon>Hyphomicrobiales</taxon>
        <taxon>Tepidamorphaceae</taxon>
        <taxon>Microbaculum</taxon>
    </lineage>
</organism>